<feature type="transmembrane region" description="Helical" evidence="1">
    <location>
        <begin position="137"/>
        <end position="158"/>
    </location>
</feature>
<organism evidence="2 3">
    <name type="scientific">Strongylus vulgaris</name>
    <name type="common">Blood worm</name>
    <dbReference type="NCBI Taxonomy" id="40348"/>
    <lineage>
        <taxon>Eukaryota</taxon>
        <taxon>Metazoa</taxon>
        <taxon>Ecdysozoa</taxon>
        <taxon>Nematoda</taxon>
        <taxon>Chromadorea</taxon>
        <taxon>Rhabditida</taxon>
        <taxon>Rhabditina</taxon>
        <taxon>Rhabditomorpha</taxon>
        <taxon>Strongyloidea</taxon>
        <taxon>Strongylidae</taxon>
        <taxon>Strongylus</taxon>
    </lineage>
</organism>
<sequence>MAPPFKAGKKGKADDCYPPSRFAMEASSPYFIGKHKFPRRRVEESKKSPAKKATLLGHGFGGGELCSSTQPESSKGIIVHKDLPTRTLSGASVNACNGLAFDFSGDPKLRRIREVIVSIVDSVSLSKFYTLRCGKRVFIFPICFEHILYPISFLFLVFRSFFPSHVNFYIKIATEYF</sequence>
<name>A0A3P7IXK0_STRVU</name>
<evidence type="ECO:0000256" key="1">
    <source>
        <dbReference type="SAM" id="Phobius"/>
    </source>
</evidence>
<keyword evidence="1" id="KW-1133">Transmembrane helix</keyword>
<gene>
    <name evidence="2" type="ORF">SVUK_LOCUS6897</name>
</gene>
<dbReference type="EMBL" id="UYYB01022633">
    <property type="protein sequence ID" value="VDM71899.1"/>
    <property type="molecule type" value="Genomic_DNA"/>
</dbReference>
<protein>
    <submittedName>
        <fullName evidence="2">Uncharacterized protein</fullName>
    </submittedName>
</protein>
<dbReference type="AlphaFoldDB" id="A0A3P7IXK0"/>
<evidence type="ECO:0000313" key="3">
    <source>
        <dbReference type="Proteomes" id="UP000270094"/>
    </source>
</evidence>
<reference evidence="2 3" key="1">
    <citation type="submission" date="2018-11" db="EMBL/GenBank/DDBJ databases">
        <authorList>
            <consortium name="Pathogen Informatics"/>
        </authorList>
    </citation>
    <scope>NUCLEOTIDE SEQUENCE [LARGE SCALE GENOMIC DNA]</scope>
</reference>
<keyword evidence="3" id="KW-1185">Reference proteome</keyword>
<accession>A0A3P7IXK0</accession>
<dbReference type="Proteomes" id="UP000270094">
    <property type="component" value="Unassembled WGS sequence"/>
</dbReference>
<dbReference type="OrthoDB" id="5862973at2759"/>
<evidence type="ECO:0000313" key="2">
    <source>
        <dbReference type="EMBL" id="VDM71899.1"/>
    </source>
</evidence>
<keyword evidence="1" id="KW-0812">Transmembrane</keyword>
<keyword evidence="1" id="KW-0472">Membrane</keyword>
<proteinExistence type="predicted"/>